<dbReference type="SMART" id="SM00615">
    <property type="entry name" value="EPH_lbd"/>
    <property type="match status" value="1"/>
</dbReference>
<dbReference type="GO" id="GO:0030425">
    <property type="term" value="C:dendrite"/>
    <property type="evidence" value="ECO:0007669"/>
    <property type="project" value="TreeGrafter"/>
</dbReference>
<evidence type="ECO:0000256" key="2">
    <source>
        <dbReference type="ARBA" id="ARBA00010635"/>
    </source>
</evidence>
<dbReference type="InterPro" id="IPR011009">
    <property type="entry name" value="Kinase-like_dom_sf"/>
</dbReference>
<organism evidence="32 33">
    <name type="scientific">Microtus ochrogaster</name>
    <name type="common">Prairie vole</name>
    <dbReference type="NCBI Taxonomy" id="79684"/>
    <lineage>
        <taxon>Eukaryota</taxon>
        <taxon>Metazoa</taxon>
        <taxon>Chordata</taxon>
        <taxon>Craniata</taxon>
        <taxon>Vertebrata</taxon>
        <taxon>Euteleostomi</taxon>
        <taxon>Mammalia</taxon>
        <taxon>Eutheria</taxon>
        <taxon>Euarchontoglires</taxon>
        <taxon>Glires</taxon>
        <taxon>Rodentia</taxon>
        <taxon>Myomorpha</taxon>
        <taxon>Muroidea</taxon>
        <taxon>Cricetidae</taxon>
        <taxon>Arvicolinae</taxon>
        <taxon>Microtus</taxon>
    </lineage>
</organism>
<name>A0A8J6GQI8_MICOH</name>
<evidence type="ECO:0000256" key="27">
    <source>
        <dbReference type="SAM" id="Phobius"/>
    </source>
</evidence>
<evidence type="ECO:0000256" key="6">
    <source>
        <dbReference type="ARBA" id="ARBA00022657"/>
    </source>
</evidence>
<keyword evidence="10" id="KW-0677">Repeat</keyword>
<keyword evidence="19 32" id="KW-0675">Receptor</keyword>
<dbReference type="FunFam" id="1.10.510.10:FF:000268">
    <property type="entry name" value="Receptor protein-tyrosine kinase"/>
    <property type="match status" value="1"/>
</dbReference>
<dbReference type="Gene3D" id="3.30.200.20">
    <property type="entry name" value="Phosphorylase Kinase, domain 1"/>
    <property type="match status" value="1"/>
</dbReference>
<dbReference type="FunFam" id="2.10.50.10:FF:000001">
    <property type="entry name" value="Ephrin type-A receptor 5"/>
    <property type="match status" value="1"/>
</dbReference>
<evidence type="ECO:0000256" key="23">
    <source>
        <dbReference type="ARBA" id="ARBA00062471"/>
    </source>
</evidence>
<protein>
    <recommendedName>
        <fullName evidence="24">Ephrin type-A receptor 1</fullName>
        <ecNumber evidence="3">2.7.10.1</ecNumber>
    </recommendedName>
</protein>
<dbReference type="PROSITE" id="PS50105">
    <property type="entry name" value="SAM_DOMAIN"/>
    <property type="match status" value="1"/>
</dbReference>
<dbReference type="Gene3D" id="2.60.120.260">
    <property type="entry name" value="Galactose-binding domain-like"/>
    <property type="match status" value="1"/>
</dbReference>
<dbReference type="InterPro" id="IPR013761">
    <property type="entry name" value="SAM/pointed_sf"/>
</dbReference>
<evidence type="ECO:0000256" key="11">
    <source>
        <dbReference type="ARBA" id="ARBA00022741"/>
    </source>
</evidence>
<feature type="domain" description="SAM" evidence="29">
    <location>
        <begin position="928"/>
        <end position="992"/>
    </location>
</feature>
<feature type="domain" description="Fibronectin type-III" evidence="30">
    <location>
        <begin position="342"/>
        <end position="446"/>
    </location>
</feature>
<dbReference type="FunFam" id="1.20.5.510:FF:000004">
    <property type="entry name" value="Ephrin type-A receptor 2"/>
    <property type="match status" value="1"/>
</dbReference>
<sequence>MQNIMDDMPIYMYSVCNVVSGDQDNWLRTNWVYREEAERIFIELKFTVRDCNSFPGGASSCKETFNLYYAESDVDYGTNFQKRQFTKIDTIAPDEITVSSDFEARNVKLNVEERIVGPLTRKGFYLAFQDIGACVALLSVRVYYKKCPEILQSLARFPETIAVAVSETHPLATVAGTCVDHAVVPYGGEEPLMHCTVNGEWLVPIGQCLCQAGYEKVADACQGPLTGALPLPRETKASSAAWSGPGLPGNRGQRYTLQVPQVGVQVDSIPEGLKRHSLLQPLACFIVHACSPGFFKSEASESPCLECPEHTFPSAEGATSCQCEEGYFRAPEDPLSVPCTRPPSAPHYLTAIGMGAKVELRWTPPQDTGGRKDIVYSVTCEQCWPESGECGPCEASVRYSEPPHALTRTSVMVSDLEPHMNYTFAVEARNGVSGLVTSRSFRTASVSINQTEPPKVRLEDRSTTSLSVTWSIPVPQQSRVWKYEVTYRKKGDANSYNVRRTEGFSVTLDDLAPDTTYLVQVQALTQEGQGAGSKVHEFQTLSTEGSANMAMIGGVTVGLVLLLALAGIGLFIHRRRRKLRARQSSEDVYFSKSEQLKPLKTYVDPHTYEDPNQAVLKFTTEIHPSCVARQKVIGAGEFGEVYRGTLKTSSGKKEIPVAIKTLKAGYTEKQRVDFLSEASIMGQFSHHNIIRLEGVVSKYKPMMIITEYMENGALDKFLRVRSRFGEVAGVGIWGFWGHWALRDCTLQEKDGEFSVLQLVGMLRGIASGMKYLANMNYVHRDLAARNILVNSNLVCKVSDFGLSRVLEDDPEATYTTSFTSASDVWSYGIVMWEVMTYGERPYWEMSNHEVMKAINEGFRLPTPMDCPSAIYQLMMQCWQQDRSRRPKFADIVSILDKLIRAPDSLKTLADFDPRVSIRLPSTSGSEGVPFRTVSEWLESIKMQQYTEHFMVAGYTAIEKVVQMSNDDIKRIGVRLPGHQKRIAYSLLTLKDQKTDYWKRGSGLRCTGQAGYRQHYVLSWLSASPAYLAPCTPFPVSCPLSPLFGGPLPSAPPQSPNCYAASQSISCCDQLLPLRHDLLTSAQKDCPRPQGTDLLNQDLTSSQHSPALVLDHDGGKDKQMDFCWDPWQRCFQTTNGYISDSRACPSNYSVAALATSSLVGVVQSIKDHITKPTAMARGRVAHLIEWKGWSVQQSGWELSPGDDEHYCCLPDELREARFAAGVAEQFAITEATLSAWSSLDDEELQPEDSTQGAFQFQDLESIYLQDSLLSGPSQDDSLLACSPGLTLDDGWPSLEEEPASPTHQHRQRLPGAQGPDSGGAHVHGSLPSVDSGSLSEDEDEVFYN</sequence>
<comment type="catalytic activity">
    <reaction evidence="21">
        <text>L-tyrosyl-[protein] + ATP = O-phospho-L-tyrosyl-[protein] + ADP + H(+)</text>
        <dbReference type="Rhea" id="RHEA:10596"/>
        <dbReference type="Rhea" id="RHEA-COMP:10136"/>
        <dbReference type="Rhea" id="RHEA-COMP:20101"/>
        <dbReference type="ChEBI" id="CHEBI:15378"/>
        <dbReference type="ChEBI" id="CHEBI:30616"/>
        <dbReference type="ChEBI" id="CHEBI:46858"/>
        <dbReference type="ChEBI" id="CHEBI:61978"/>
        <dbReference type="ChEBI" id="CHEBI:456216"/>
        <dbReference type="EC" id="2.7.10.1"/>
    </reaction>
</comment>
<keyword evidence="20" id="KW-0325">Glycoprotein</keyword>
<feature type="domain" description="Eph LBD" evidence="31">
    <location>
        <begin position="1"/>
        <end position="152"/>
    </location>
</feature>
<evidence type="ECO:0000256" key="4">
    <source>
        <dbReference type="ARBA" id="ARBA00022475"/>
    </source>
</evidence>
<evidence type="ECO:0000256" key="7">
    <source>
        <dbReference type="ARBA" id="ARBA00022679"/>
    </source>
</evidence>
<dbReference type="FunFam" id="1.10.150.50:FF:000029">
    <property type="entry name" value="Ephrin type-A receptor 1"/>
    <property type="match status" value="1"/>
</dbReference>
<dbReference type="InterPro" id="IPR003961">
    <property type="entry name" value="FN3_dom"/>
</dbReference>
<evidence type="ECO:0000256" key="17">
    <source>
        <dbReference type="ARBA" id="ARBA00023136"/>
    </source>
</evidence>
<keyword evidence="18" id="KW-0829">Tyrosine-protein kinase</keyword>
<evidence type="ECO:0000259" key="31">
    <source>
        <dbReference type="PROSITE" id="PS51550"/>
    </source>
</evidence>
<evidence type="ECO:0000256" key="24">
    <source>
        <dbReference type="ARBA" id="ARBA00072212"/>
    </source>
</evidence>
<dbReference type="PROSITE" id="PS50011">
    <property type="entry name" value="PROTEIN_KINASE_DOM"/>
    <property type="match status" value="1"/>
</dbReference>
<dbReference type="Gene3D" id="1.10.510.10">
    <property type="entry name" value="Transferase(Phosphotransferase) domain 1"/>
    <property type="match status" value="1"/>
</dbReference>
<dbReference type="InterPro" id="IPR000719">
    <property type="entry name" value="Prot_kinase_dom"/>
</dbReference>
<keyword evidence="8 27" id="KW-0812">Transmembrane</keyword>
<comment type="subcellular location">
    <subcellularLocation>
        <location evidence="1">Cell membrane</location>
        <topology evidence="1">Single-pass type I membrane protein</topology>
    </subcellularLocation>
</comment>
<keyword evidence="14" id="KW-0832">Ubl conjugation</keyword>
<feature type="transmembrane region" description="Helical" evidence="27">
    <location>
        <begin position="549"/>
        <end position="572"/>
    </location>
</feature>
<dbReference type="InterPro" id="IPR017441">
    <property type="entry name" value="Protein_kinase_ATP_BS"/>
</dbReference>
<dbReference type="SUPFAM" id="SSF49785">
    <property type="entry name" value="Galactose-binding domain-like"/>
    <property type="match status" value="1"/>
</dbReference>
<dbReference type="CDD" id="cd00063">
    <property type="entry name" value="FN3"/>
    <property type="match status" value="2"/>
</dbReference>
<dbReference type="Gene3D" id="1.10.150.50">
    <property type="entry name" value="Transcription Factor, Ets-1"/>
    <property type="match status" value="1"/>
</dbReference>
<dbReference type="CDD" id="cd09543">
    <property type="entry name" value="SAM_EPH-A2"/>
    <property type="match status" value="1"/>
</dbReference>
<evidence type="ECO:0000256" key="15">
    <source>
        <dbReference type="ARBA" id="ARBA00022889"/>
    </source>
</evidence>
<dbReference type="SUPFAM" id="SSF56112">
    <property type="entry name" value="Protein kinase-like (PK-like)"/>
    <property type="match status" value="1"/>
</dbReference>
<dbReference type="Pfam" id="PF25599">
    <property type="entry name" value="Ephrin_CRD"/>
    <property type="match status" value="1"/>
</dbReference>
<dbReference type="InterPro" id="IPR001245">
    <property type="entry name" value="Ser-Thr/Tyr_kinase_cat_dom"/>
</dbReference>
<dbReference type="FunFam" id="2.60.120.260:FF:000023">
    <property type="entry name" value="Ephrin type-A receptor 2"/>
    <property type="match status" value="1"/>
</dbReference>
<evidence type="ECO:0000256" key="10">
    <source>
        <dbReference type="ARBA" id="ARBA00022737"/>
    </source>
</evidence>
<evidence type="ECO:0000256" key="9">
    <source>
        <dbReference type="ARBA" id="ARBA00022729"/>
    </source>
</evidence>
<comment type="function">
    <text evidence="22">Receptor tyrosine kinase which binds promiscuously membrane-bound ephrin-A family ligands residing on adjacent cells, leading to contact-dependent bidirectional signaling into neighboring cells. The signaling pathway downstream of the receptor is referred to as forward signaling while the signaling pathway downstream of the ephrin ligand is referred to as reverse signaling. Binds with a low affinity EFNA3 and EFNA4 and with a high affinity to EFNA1 which most probably constitutes its cognate/functional ligand. Upon activation by EFNA1 induces cell attachment to the extracellular matrix inhibiting cell spreading and motility through regulation of ILK and downstream RHOA and RAC. Also plays a role in angiogenesis and regulates cell proliferation. May play a role in apoptosis.</text>
</comment>
<comment type="caution">
    <text evidence="32">The sequence shown here is derived from an EMBL/GenBank/DDBJ whole genome shotgun (WGS) entry which is preliminary data.</text>
</comment>
<dbReference type="Pfam" id="PF00041">
    <property type="entry name" value="fn3"/>
    <property type="match status" value="2"/>
</dbReference>
<dbReference type="PROSITE" id="PS51550">
    <property type="entry name" value="EPH_LBD"/>
    <property type="match status" value="1"/>
</dbReference>
<dbReference type="Gene3D" id="2.60.40.1770">
    <property type="entry name" value="ephrin a2 ectodomain"/>
    <property type="match status" value="1"/>
</dbReference>
<evidence type="ECO:0000256" key="14">
    <source>
        <dbReference type="ARBA" id="ARBA00022843"/>
    </source>
</evidence>
<evidence type="ECO:0000256" key="8">
    <source>
        <dbReference type="ARBA" id="ARBA00022692"/>
    </source>
</evidence>
<dbReference type="InterPro" id="IPR001426">
    <property type="entry name" value="Tyr_kinase_rcpt_V_CS"/>
</dbReference>
<dbReference type="InterPro" id="IPR026782">
    <property type="entry name" value="FAM131"/>
</dbReference>
<dbReference type="Gene3D" id="2.10.50.10">
    <property type="entry name" value="Tumor Necrosis Factor Receptor, subunit A, domain 2"/>
    <property type="match status" value="1"/>
</dbReference>
<keyword evidence="4" id="KW-1003">Cell membrane</keyword>
<keyword evidence="13 25" id="KW-0067">ATP-binding</keyword>
<evidence type="ECO:0000256" key="19">
    <source>
        <dbReference type="ARBA" id="ARBA00023170"/>
    </source>
</evidence>
<keyword evidence="17 27" id="KW-0472">Membrane</keyword>
<reference evidence="32" key="1">
    <citation type="submission" date="2020-03" db="EMBL/GenBank/DDBJ databases">
        <title>Studies in the Genomics of Life Span.</title>
        <authorList>
            <person name="Glass D."/>
        </authorList>
    </citation>
    <scope>NUCLEOTIDE SEQUENCE</scope>
    <source>
        <strain evidence="32">LTLLF</strain>
        <tissue evidence="32">Muscle</tissue>
    </source>
</reference>
<keyword evidence="9" id="KW-0732">Signal</keyword>
<gene>
    <name evidence="32" type="ORF">LTLLF_137720</name>
</gene>
<dbReference type="GO" id="GO:0005524">
    <property type="term" value="F:ATP binding"/>
    <property type="evidence" value="ECO:0007669"/>
    <property type="project" value="UniProtKB-UniRule"/>
</dbReference>
<feature type="region of interest" description="Disordered" evidence="26">
    <location>
        <begin position="1288"/>
        <end position="1343"/>
    </location>
</feature>
<evidence type="ECO:0000259" key="30">
    <source>
        <dbReference type="PROSITE" id="PS50853"/>
    </source>
</evidence>
<dbReference type="FunFam" id="3.30.200.20:FF:000001">
    <property type="entry name" value="Ephrin type-A receptor 5"/>
    <property type="match status" value="1"/>
</dbReference>
<evidence type="ECO:0000256" key="13">
    <source>
        <dbReference type="ARBA" id="ARBA00022840"/>
    </source>
</evidence>
<dbReference type="Pfam" id="PF14575">
    <property type="entry name" value="EphA2_TM"/>
    <property type="match status" value="1"/>
</dbReference>
<feature type="binding site" evidence="25">
    <location>
        <position position="660"/>
    </location>
    <ligand>
        <name>ATP</name>
        <dbReference type="ChEBI" id="CHEBI:30616"/>
    </ligand>
</feature>
<dbReference type="PRINTS" id="PR00109">
    <property type="entry name" value="TYRKINASE"/>
</dbReference>
<evidence type="ECO:0000259" key="28">
    <source>
        <dbReference type="PROSITE" id="PS50011"/>
    </source>
</evidence>
<evidence type="ECO:0000256" key="20">
    <source>
        <dbReference type="ARBA" id="ARBA00023180"/>
    </source>
</evidence>
<dbReference type="GO" id="GO:0001525">
    <property type="term" value="P:angiogenesis"/>
    <property type="evidence" value="ECO:0007669"/>
    <property type="project" value="UniProtKB-KW"/>
</dbReference>
<evidence type="ECO:0000256" key="3">
    <source>
        <dbReference type="ARBA" id="ARBA00011902"/>
    </source>
</evidence>
<dbReference type="Gene3D" id="2.60.40.10">
    <property type="entry name" value="Immunoglobulins"/>
    <property type="match status" value="2"/>
</dbReference>
<evidence type="ECO:0000259" key="29">
    <source>
        <dbReference type="PROSITE" id="PS50105"/>
    </source>
</evidence>
<dbReference type="SMART" id="SM00219">
    <property type="entry name" value="TyrKc"/>
    <property type="match status" value="1"/>
</dbReference>
<accession>A0A8J6GQI8</accession>
<keyword evidence="11 25" id="KW-0547">Nucleotide-binding</keyword>
<dbReference type="SMART" id="SM00060">
    <property type="entry name" value="FN3"/>
    <property type="match status" value="2"/>
</dbReference>
<dbReference type="GO" id="GO:0005886">
    <property type="term" value="C:plasma membrane"/>
    <property type="evidence" value="ECO:0007669"/>
    <property type="project" value="UniProtKB-SubCell"/>
</dbReference>
<dbReference type="InterPro" id="IPR020635">
    <property type="entry name" value="Tyr_kinase_cat_dom"/>
</dbReference>
<evidence type="ECO:0000313" key="32">
    <source>
        <dbReference type="EMBL" id="KAH0513963.1"/>
    </source>
</evidence>
<dbReference type="InterPro" id="IPR008266">
    <property type="entry name" value="Tyr_kinase_AS"/>
</dbReference>
<dbReference type="Gene3D" id="1.20.5.510">
    <property type="entry name" value="Single helix bin"/>
    <property type="match status" value="1"/>
</dbReference>
<feature type="domain" description="Protein kinase" evidence="28">
    <location>
        <begin position="627"/>
        <end position="899"/>
    </location>
</feature>
<feature type="transmembrane region" description="Helical" evidence="27">
    <location>
        <begin position="724"/>
        <end position="741"/>
    </location>
</feature>
<dbReference type="SUPFAM" id="SSF49265">
    <property type="entry name" value="Fibronectin type III"/>
    <property type="match status" value="1"/>
</dbReference>
<keyword evidence="7" id="KW-0808">Transferase</keyword>
<dbReference type="PROSITE" id="PS50853">
    <property type="entry name" value="FN3"/>
    <property type="match status" value="2"/>
</dbReference>
<dbReference type="SMART" id="SM00454">
    <property type="entry name" value="SAM"/>
    <property type="match status" value="1"/>
</dbReference>
<dbReference type="PANTHER" id="PTHR46877">
    <property type="entry name" value="EPH RECEPTOR A5"/>
    <property type="match status" value="1"/>
</dbReference>
<feature type="domain" description="Fibronectin type-III" evidence="30">
    <location>
        <begin position="452"/>
        <end position="543"/>
    </location>
</feature>
<dbReference type="PROSITE" id="PS00109">
    <property type="entry name" value="PROTEIN_KINASE_TYR"/>
    <property type="match status" value="1"/>
</dbReference>
<dbReference type="FunFam" id="2.60.40.10:FF:000724">
    <property type="entry name" value="ephrin type-A receptor 2"/>
    <property type="match status" value="1"/>
</dbReference>
<evidence type="ECO:0000313" key="33">
    <source>
        <dbReference type="Proteomes" id="UP000710432"/>
    </source>
</evidence>
<dbReference type="Proteomes" id="UP000710432">
    <property type="component" value="Unassembled WGS sequence"/>
</dbReference>
<dbReference type="InterPro" id="IPR050449">
    <property type="entry name" value="Ephrin_rcpt_TKs"/>
</dbReference>
<dbReference type="SUPFAM" id="SSF47769">
    <property type="entry name" value="SAM/Pointed domain"/>
    <property type="match status" value="1"/>
</dbReference>
<dbReference type="InterPro" id="IPR001090">
    <property type="entry name" value="Ephrin_rcpt_lig-bd_dom"/>
</dbReference>
<dbReference type="InterPro" id="IPR001660">
    <property type="entry name" value="SAM"/>
</dbReference>
<comment type="similarity">
    <text evidence="2">Belongs to the FAM131 family.</text>
</comment>
<dbReference type="Pfam" id="PF07714">
    <property type="entry name" value="PK_Tyr_Ser-Thr"/>
    <property type="match status" value="1"/>
</dbReference>
<dbReference type="PROSITE" id="PS00790">
    <property type="entry name" value="RECEPTOR_TYR_KIN_V_1"/>
    <property type="match status" value="1"/>
</dbReference>
<dbReference type="EMBL" id="JAATJU010021341">
    <property type="protein sequence ID" value="KAH0513963.1"/>
    <property type="molecule type" value="Genomic_DNA"/>
</dbReference>
<dbReference type="Pfam" id="PF00536">
    <property type="entry name" value="SAM_1"/>
    <property type="match status" value="1"/>
</dbReference>
<dbReference type="GO" id="GO:0007155">
    <property type="term" value="P:cell adhesion"/>
    <property type="evidence" value="ECO:0007669"/>
    <property type="project" value="UniProtKB-KW"/>
</dbReference>
<dbReference type="InterPro" id="IPR036116">
    <property type="entry name" value="FN3_sf"/>
</dbReference>
<dbReference type="PROSITE" id="PS00107">
    <property type="entry name" value="PROTEIN_KINASE_ATP"/>
    <property type="match status" value="1"/>
</dbReference>
<keyword evidence="12" id="KW-0418">Kinase</keyword>
<keyword evidence="16 27" id="KW-1133">Transmembrane helix</keyword>
<dbReference type="PANTHER" id="PTHR46877:SF20">
    <property type="entry name" value="RECEPTOR PROTEIN-TYROSINE KINASE"/>
    <property type="match status" value="1"/>
</dbReference>
<dbReference type="InterPro" id="IPR013783">
    <property type="entry name" value="Ig-like_fold"/>
</dbReference>
<dbReference type="Pfam" id="PF15010">
    <property type="entry name" value="FAM131"/>
    <property type="match status" value="1"/>
</dbReference>
<dbReference type="InterPro" id="IPR027936">
    <property type="entry name" value="Eph_TM"/>
</dbReference>
<evidence type="ECO:0000256" key="5">
    <source>
        <dbReference type="ARBA" id="ARBA00022553"/>
    </source>
</evidence>
<evidence type="ECO:0000256" key="16">
    <source>
        <dbReference type="ARBA" id="ARBA00022989"/>
    </source>
</evidence>
<evidence type="ECO:0000256" key="12">
    <source>
        <dbReference type="ARBA" id="ARBA00022777"/>
    </source>
</evidence>
<dbReference type="GO" id="GO:0007411">
    <property type="term" value="P:axon guidance"/>
    <property type="evidence" value="ECO:0007669"/>
    <property type="project" value="TreeGrafter"/>
</dbReference>
<dbReference type="FunFam" id="2.60.40.1770:FF:000002">
    <property type="entry name" value="ephrin type-A receptor 2"/>
    <property type="match status" value="1"/>
</dbReference>
<evidence type="ECO:0000256" key="1">
    <source>
        <dbReference type="ARBA" id="ARBA00004251"/>
    </source>
</evidence>
<proteinExistence type="inferred from homology"/>
<dbReference type="EC" id="2.7.10.1" evidence="3"/>
<dbReference type="Pfam" id="PF01404">
    <property type="entry name" value="Ephrin_lbd"/>
    <property type="match status" value="1"/>
</dbReference>
<keyword evidence="6" id="KW-0037">Angiogenesis</keyword>
<feature type="compositionally biased region" description="Acidic residues" evidence="26">
    <location>
        <begin position="1334"/>
        <end position="1343"/>
    </location>
</feature>
<evidence type="ECO:0000256" key="25">
    <source>
        <dbReference type="PROSITE-ProRule" id="PRU10141"/>
    </source>
</evidence>
<comment type="subunit">
    <text evidence="23">Homodimer. Forms a signaling complex with LCK; PTK2B/PYK2 and PI3-kinase upon activation by EFNA1; regulates T-lymphocytes migration. Interacts (via SAM domain) with ILK (via ANK repeats); stimulated by EFNA1 but independent of the kinase activity of EPHA1. Interacts (kinase activity-dependent) with PTK2/FAK1.</text>
</comment>
<evidence type="ECO:0000256" key="21">
    <source>
        <dbReference type="ARBA" id="ARBA00051243"/>
    </source>
</evidence>
<evidence type="ECO:0000256" key="22">
    <source>
        <dbReference type="ARBA" id="ARBA00059287"/>
    </source>
</evidence>
<evidence type="ECO:0000256" key="26">
    <source>
        <dbReference type="SAM" id="MobiDB-lite"/>
    </source>
</evidence>
<evidence type="ECO:0000256" key="18">
    <source>
        <dbReference type="ARBA" id="ARBA00023137"/>
    </source>
</evidence>
<dbReference type="FunFam" id="2.60.40.10:FF:000059">
    <property type="entry name" value="Ephrin type-A receptor 6"/>
    <property type="match status" value="1"/>
</dbReference>
<keyword evidence="15" id="KW-0130">Cell adhesion</keyword>
<keyword evidence="5" id="KW-0597">Phosphoprotein</keyword>
<dbReference type="InterPro" id="IPR008979">
    <property type="entry name" value="Galactose-bd-like_sf"/>
</dbReference>
<dbReference type="GO" id="GO:0005005">
    <property type="term" value="F:transmembrane-ephrin receptor activity"/>
    <property type="evidence" value="ECO:0007669"/>
    <property type="project" value="TreeGrafter"/>
</dbReference>